<accession>D3XNS7</accession>
<dbReference type="AlphaFoldDB" id="D3XNS7"/>
<dbReference type="EMBL" id="GU370068">
    <property type="protein sequence ID" value="ADD14211.1"/>
    <property type="molecule type" value="Genomic_DNA"/>
</dbReference>
<reference evidence="1" key="1">
    <citation type="submission" date="2009-12" db="EMBL/GenBank/DDBJ databases">
        <authorList>
            <person name="Skoneczka J.A."/>
            <person name="Mane S.P."/>
            <person name="Williams K.P."/>
            <person name="Blaser M.J."/>
            <person name="Dominguez-Bello M.G.P."/>
            <person name="Sobral B.W."/>
            <person name="Varon C."/>
            <person name="Megraud F."/>
            <person name="Maldonado-Contreras A.L."/>
            <person name="Hontecillas R."/>
            <person name="Bassaganya-Riera J."/>
        </authorList>
    </citation>
    <scope>NUCLEOTIDE SEQUENCE</scope>
    <source>
        <strain evidence="1">V225d</strain>
    </source>
</reference>
<proteinExistence type="predicted"/>
<protein>
    <submittedName>
        <fullName evidence="1">Uncharacterized protein</fullName>
    </submittedName>
</protein>
<reference evidence="1" key="2">
    <citation type="journal article" date="2010" name="J. Bacteriol.">
        <title>Host-interactive genes in Amerindian Helicobacter pylori diverge from their Old World homologs and mediate inflammatory responses.</title>
        <authorList>
            <person name="Mane S.P."/>
            <person name="Dominguez-Bello M.G."/>
            <person name="Blaser M.J."/>
            <person name="Sobral B.W."/>
            <person name="Hontecillas R."/>
            <person name="Skoneczka J."/>
            <person name="Mohapatra S.K."/>
            <person name="Crasta O.R."/>
            <person name="Evans C."/>
            <person name="Modise T."/>
            <person name="Shallom S."/>
            <person name="Shukla M."/>
            <person name="Varon C."/>
            <person name="Megraud F."/>
            <person name="Maldonado-Contreras A.L."/>
            <person name="Williams K.P."/>
            <person name="Bassaganya-Riera J."/>
        </authorList>
    </citation>
    <scope>NUCLEOTIDE SEQUENCE</scope>
    <source>
        <strain evidence="1">V225d</strain>
    </source>
</reference>
<evidence type="ECO:0000313" key="1">
    <source>
        <dbReference type="EMBL" id="ADD14211.1"/>
    </source>
</evidence>
<sequence>MYLEKKGVKADYKKVQLYAKNAIKGYGSGLLGGTLILGRGLKNSCKNPQNLAMKKQAL</sequence>
<gene>
    <name evidence="1" type="ORF">HPV225_0514</name>
</gene>
<organism evidence="1">
    <name type="scientific">Helicobacter pylori</name>
    <name type="common">Campylobacter pylori</name>
    <dbReference type="NCBI Taxonomy" id="210"/>
    <lineage>
        <taxon>Bacteria</taxon>
        <taxon>Pseudomonadati</taxon>
        <taxon>Campylobacterota</taxon>
        <taxon>Epsilonproteobacteria</taxon>
        <taxon>Campylobacterales</taxon>
        <taxon>Helicobacteraceae</taxon>
        <taxon>Helicobacter</taxon>
    </lineage>
</organism>
<name>D3XNS7_HELPX</name>